<name>A0A979E7K8_ICTPU</name>
<organism evidence="14 15">
    <name type="scientific">Ictalurus punctatus</name>
    <name type="common">Channel catfish</name>
    <name type="synonym">Silurus punctatus</name>
    <dbReference type="NCBI Taxonomy" id="7998"/>
    <lineage>
        <taxon>Eukaryota</taxon>
        <taxon>Metazoa</taxon>
        <taxon>Chordata</taxon>
        <taxon>Craniata</taxon>
        <taxon>Vertebrata</taxon>
        <taxon>Euteleostomi</taxon>
        <taxon>Actinopterygii</taxon>
        <taxon>Neopterygii</taxon>
        <taxon>Teleostei</taxon>
        <taxon>Ostariophysi</taxon>
        <taxon>Siluriformes</taxon>
        <taxon>Ictaluridae</taxon>
        <taxon>Ictalurus</taxon>
    </lineage>
</organism>
<evidence type="ECO:0000256" key="12">
    <source>
        <dbReference type="SAM" id="Phobius"/>
    </source>
</evidence>
<reference evidence="15" key="2">
    <citation type="submission" date="2025-08" db="UniProtKB">
        <authorList>
            <consortium name="RefSeq"/>
        </authorList>
    </citation>
    <scope>IDENTIFICATION</scope>
    <source>
        <tissue evidence="15">Blood</tissue>
    </source>
</reference>
<dbReference type="Pfam" id="PF01094">
    <property type="entry name" value="ANF_receptor"/>
    <property type="match status" value="1"/>
</dbReference>
<feature type="transmembrane region" description="Helical" evidence="12">
    <location>
        <begin position="623"/>
        <end position="642"/>
    </location>
</feature>
<keyword evidence="9" id="KW-0675">Receptor</keyword>
<dbReference type="PANTHER" id="PTHR24061">
    <property type="entry name" value="CALCIUM-SENSING RECEPTOR-RELATED"/>
    <property type="match status" value="1"/>
</dbReference>
<keyword evidence="6 12" id="KW-1133">Transmembrane helix</keyword>
<dbReference type="PRINTS" id="PR00248">
    <property type="entry name" value="GPCRMGR"/>
</dbReference>
<evidence type="ECO:0000256" key="4">
    <source>
        <dbReference type="ARBA" id="ARBA00022692"/>
    </source>
</evidence>
<evidence type="ECO:0000256" key="7">
    <source>
        <dbReference type="ARBA" id="ARBA00023040"/>
    </source>
</evidence>
<dbReference type="InterPro" id="IPR017979">
    <property type="entry name" value="GPCR_3_CS"/>
</dbReference>
<dbReference type="InterPro" id="IPR038550">
    <property type="entry name" value="GPCR_3_9-Cys_sf"/>
</dbReference>
<dbReference type="Pfam" id="PF00003">
    <property type="entry name" value="7tm_3"/>
    <property type="match status" value="1"/>
</dbReference>
<dbReference type="RefSeq" id="XP_047010548.1">
    <property type="nucleotide sequence ID" value="XM_047154592.2"/>
</dbReference>
<dbReference type="InterPro" id="IPR011500">
    <property type="entry name" value="GPCR_3_9-Cys_dom"/>
</dbReference>
<evidence type="ECO:0000256" key="3">
    <source>
        <dbReference type="ARBA" id="ARBA00022475"/>
    </source>
</evidence>
<dbReference type="PRINTS" id="PR01535">
    <property type="entry name" value="VOMERONASL2R"/>
</dbReference>
<evidence type="ECO:0000256" key="2">
    <source>
        <dbReference type="ARBA" id="ARBA00007242"/>
    </source>
</evidence>
<dbReference type="PANTHER" id="PTHR24061:SF528">
    <property type="entry name" value="C-FAMILY ODORANT RECEPTOR OLFCD2-RELATED"/>
    <property type="match status" value="1"/>
</dbReference>
<feature type="transmembrane region" description="Helical" evidence="12">
    <location>
        <begin position="735"/>
        <end position="758"/>
    </location>
</feature>
<comment type="similarity">
    <text evidence="2">Belongs to the G-protein coupled receptor 3 family.</text>
</comment>
<evidence type="ECO:0000256" key="5">
    <source>
        <dbReference type="ARBA" id="ARBA00022729"/>
    </source>
</evidence>
<feature type="transmembrane region" description="Helical" evidence="12">
    <location>
        <begin position="508"/>
        <end position="532"/>
    </location>
</feature>
<feature type="transmembrane region" description="Helical" evidence="12">
    <location>
        <begin position="579"/>
        <end position="603"/>
    </location>
</feature>
<evidence type="ECO:0000313" key="14">
    <source>
        <dbReference type="Proteomes" id="UP000221080"/>
    </source>
</evidence>
<protein>
    <submittedName>
        <fullName evidence="15">Extracellular calcium-sensing receptor-like</fullName>
    </submittedName>
</protein>
<gene>
    <name evidence="15" type="primary">LOC124627845</name>
</gene>
<dbReference type="SUPFAM" id="SSF53822">
    <property type="entry name" value="Periplasmic binding protein-like I"/>
    <property type="match status" value="1"/>
</dbReference>
<sequence>MVFAIEEINNRNDILPGVKLGYKIYDSCGSVEMTTRASLSLVNGNGENTSVISCSKSDTVQAIIGQTSSSSTIAISATVGPVNIPVVSHFATCACLSDRKKYPSFFRTVPSDYYQSRALAKLVRYFGWTWVGALCSDSDYGNNGINEFIIAAKEEGICVEYSKAFFRTDPREKILKVVEIIKASTSKVIVAFVSYSDIGVLLKEMALQNMTGFQWIGSESWISDLNPANVQWQHILKGSMGFAIPKAQINGLREFLIKHNPASDIAIYRELWEAIFDCKISTQDNADIKHMCMGNESLDQVQNHYTDVSELRLANNVYKAVYAVAYALHNRYSCSKLESKQQSPIACTNITDNKPWQVVNELKKLHFTTVTGEDVYFDENGDPAARYELLNWQLDKDGKIVFVKVGFFDGSLQTHLQLSFHNISIAWAHNKPQVPVSVCSPSCPPGTRKAVQKGRPICCFDCIPCAEGEISNITDSITCIKCPPELWSNDKKTTCVLKLVEFLSFEEIMGSILVSFSLLGVSFTICIAVIFFEHKDTPIVRANNSELSFLLLFSLTLCFLCSLTFIGQPSKWSCMLRHTAFGITFVLCISCVLGKTVVVLMAFRATLPGSNVMKWFGPQQQRLSVLAFTLIQVLICVLWLTISPPFPYKNMKYYNEKIILECNVGSAIGFWAVLGYIGLLAVLCFILAFLARKLPDNFNEAKFITFSMLIFCAVWITFIPAYVSSPGKFTVAVEIFAILASSFGLLICIFVPKCYIIILKPEKNTKKQIMVKAIAK</sequence>
<dbReference type="GO" id="GO:0004930">
    <property type="term" value="F:G protein-coupled receptor activity"/>
    <property type="evidence" value="ECO:0007669"/>
    <property type="project" value="UniProtKB-KW"/>
</dbReference>
<dbReference type="PROSITE" id="PS00981">
    <property type="entry name" value="G_PROTEIN_RECEP_F3_3"/>
    <property type="match status" value="1"/>
</dbReference>
<keyword evidence="8 12" id="KW-0472">Membrane</keyword>
<dbReference type="Gene3D" id="2.10.50.30">
    <property type="entry name" value="GPCR, family 3, nine cysteines domain"/>
    <property type="match status" value="1"/>
</dbReference>
<proteinExistence type="inferred from homology"/>
<dbReference type="InterPro" id="IPR017978">
    <property type="entry name" value="GPCR_3_C"/>
</dbReference>
<keyword evidence="14" id="KW-1185">Reference proteome</keyword>
<dbReference type="OrthoDB" id="5984008at2759"/>
<evidence type="ECO:0000256" key="9">
    <source>
        <dbReference type="ARBA" id="ARBA00023170"/>
    </source>
</evidence>
<dbReference type="FunFam" id="2.10.50.30:FF:000002">
    <property type="entry name" value="Vomeronasal 2 receptor, h1"/>
    <property type="match status" value="1"/>
</dbReference>
<feature type="transmembrane region" description="Helical" evidence="12">
    <location>
        <begin position="547"/>
        <end position="567"/>
    </location>
</feature>
<comment type="subcellular location">
    <subcellularLocation>
        <location evidence="1">Cell membrane</location>
        <topology evidence="1">Multi-pass membrane protein</topology>
    </subcellularLocation>
</comment>
<dbReference type="GeneID" id="124627845"/>
<dbReference type="Proteomes" id="UP000221080">
    <property type="component" value="Chromosome 4"/>
</dbReference>
<evidence type="ECO:0000256" key="10">
    <source>
        <dbReference type="ARBA" id="ARBA00023180"/>
    </source>
</evidence>
<dbReference type="CDD" id="cd15283">
    <property type="entry name" value="7tmC_V2R_pheromone"/>
    <property type="match status" value="1"/>
</dbReference>
<keyword evidence="10" id="KW-0325">Glycoprotein</keyword>
<dbReference type="AlphaFoldDB" id="A0A979E7K8"/>
<feature type="domain" description="G-protein coupled receptors family 3 profile" evidence="13">
    <location>
        <begin position="509"/>
        <end position="773"/>
    </location>
</feature>
<dbReference type="InterPro" id="IPR028082">
    <property type="entry name" value="Peripla_BP_I"/>
</dbReference>
<feature type="transmembrane region" description="Helical" evidence="12">
    <location>
        <begin position="703"/>
        <end position="723"/>
    </location>
</feature>
<dbReference type="FunFam" id="3.40.50.2300:FF:000016">
    <property type="entry name" value="Taste 1 receptor member 2"/>
    <property type="match status" value="1"/>
</dbReference>
<dbReference type="InterPro" id="IPR000068">
    <property type="entry name" value="GPCR_3_Ca_sens_rcpt-rel"/>
</dbReference>
<dbReference type="InterPro" id="IPR001828">
    <property type="entry name" value="ANF_lig-bd_rcpt"/>
</dbReference>
<keyword evidence="5" id="KW-0732">Signal</keyword>
<evidence type="ECO:0000256" key="1">
    <source>
        <dbReference type="ARBA" id="ARBA00004651"/>
    </source>
</evidence>
<keyword evidence="7" id="KW-0297">G-protein coupled receptor</keyword>
<keyword evidence="3" id="KW-1003">Cell membrane</keyword>
<evidence type="ECO:0000256" key="8">
    <source>
        <dbReference type="ARBA" id="ARBA00023136"/>
    </source>
</evidence>
<dbReference type="PROSITE" id="PS50259">
    <property type="entry name" value="G_PROTEIN_RECEP_F3_4"/>
    <property type="match status" value="1"/>
</dbReference>
<keyword evidence="11" id="KW-0807">Transducer</keyword>
<dbReference type="Pfam" id="PF07562">
    <property type="entry name" value="NCD3G"/>
    <property type="match status" value="1"/>
</dbReference>
<keyword evidence="4 12" id="KW-0812">Transmembrane</keyword>
<reference evidence="14" key="1">
    <citation type="journal article" date="2016" name="Nat. Commun.">
        <title>The channel catfish genome sequence provides insights into the evolution of scale formation in teleosts.</title>
        <authorList>
            <person name="Liu Z."/>
            <person name="Liu S."/>
            <person name="Yao J."/>
            <person name="Bao L."/>
            <person name="Zhang J."/>
            <person name="Li Y."/>
            <person name="Jiang C."/>
            <person name="Sun L."/>
            <person name="Wang R."/>
            <person name="Zhang Y."/>
            <person name="Zhou T."/>
            <person name="Zeng Q."/>
            <person name="Fu Q."/>
            <person name="Gao S."/>
            <person name="Li N."/>
            <person name="Koren S."/>
            <person name="Jiang Y."/>
            <person name="Zimin A."/>
            <person name="Xu P."/>
            <person name="Phillippy A.M."/>
            <person name="Geng X."/>
            <person name="Song L."/>
            <person name="Sun F."/>
            <person name="Li C."/>
            <person name="Wang X."/>
            <person name="Chen A."/>
            <person name="Jin Y."/>
            <person name="Yuan Z."/>
            <person name="Yang Y."/>
            <person name="Tan S."/>
            <person name="Peatman E."/>
            <person name="Lu J."/>
            <person name="Qin Z."/>
            <person name="Dunham R."/>
            <person name="Li Z."/>
            <person name="Sonstegard T."/>
            <person name="Feng J."/>
            <person name="Danzmann R.G."/>
            <person name="Schroeder S."/>
            <person name="Scheffler B."/>
            <person name="Duke M.V."/>
            <person name="Ballard L."/>
            <person name="Kucuktas H."/>
            <person name="Kaltenboeck L."/>
            <person name="Liu H."/>
            <person name="Armbruster J."/>
            <person name="Xie Y."/>
            <person name="Kirby M.L."/>
            <person name="Tian Y."/>
            <person name="Flanagan M.E."/>
            <person name="Mu W."/>
            <person name="Waldbieser G.C."/>
        </authorList>
    </citation>
    <scope>NUCLEOTIDE SEQUENCE [LARGE SCALE GENOMIC DNA]</scope>
    <source>
        <strain evidence="14">SDA103</strain>
    </source>
</reference>
<dbReference type="InterPro" id="IPR004073">
    <property type="entry name" value="GPCR_3_vmron_rcpt_2"/>
</dbReference>
<dbReference type="Gene3D" id="3.40.50.2300">
    <property type="match status" value="2"/>
</dbReference>
<feature type="transmembrane region" description="Helical" evidence="12">
    <location>
        <begin position="668"/>
        <end position="691"/>
    </location>
</feature>
<evidence type="ECO:0000259" key="13">
    <source>
        <dbReference type="PROSITE" id="PS50259"/>
    </source>
</evidence>
<evidence type="ECO:0000256" key="11">
    <source>
        <dbReference type="ARBA" id="ARBA00023224"/>
    </source>
</evidence>
<dbReference type="GO" id="GO:0005886">
    <property type="term" value="C:plasma membrane"/>
    <property type="evidence" value="ECO:0007669"/>
    <property type="project" value="UniProtKB-SubCell"/>
</dbReference>
<accession>A0A979E7K8</accession>
<evidence type="ECO:0000313" key="15">
    <source>
        <dbReference type="RefSeq" id="XP_047010548.1"/>
    </source>
</evidence>
<dbReference type="InterPro" id="IPR000337">
    <property type="entry name" value="GPCR_3"/>
</dbReference>
<dbReference type="KEGG" id="ipu:124627845"/>
<evidence type="ECO:0000256" key="6">
    <source>
        <dbReference type="ARBA" id="ARBA00022989"/>
    </source>
</evidence>